<dbReference type="Proteomes" id="UP000838748">
    <property type="component" value="Unassembled WGS sequence"/>
</dbReference>
<dbReference type="Gene3D" id="3.30.70.270">
    <property type="match status" value="1"/>
</dbReference>
<dbReference type="EMBL" id="CAKLDM010000001">
    <property type="protein sequence ID" value="CAH0537088.1"/>
    <property type="molecule type" value="Genomic_DNA"/>
</dbReference>
<dbReference type="CDD" id="cd01949">
    <property type="entry name" value="GGDEF"/>
    <property type="match status" value="1"/>
</dbReference>
<gene>
    <name evidence="5" type="ORF">VMF7928_00924</name>
</gene>
<dbReference type="PROSITE" id="PS50885">
    <property type="entry name" value="HAMP"/>
    <property type="match status" value="1"/>
</dbReference>
<feature type="domain" description="GGDEF" evidence="4">
    <location>
        <begin position="308"/>
        <end position="442"/>
    </location>
</feature>
<dbReference type="Pfam" id="PF00672">
    <property type="entry name" value="HAMP"/>
    <property type="match status" value="1"/>
</dbReference>
<reference evidence="5" key="1">
    <citation type="submission" date="2021-11" db="EMBL/GenBank/DDBJ databases">
        <authorList>
            <person name="Rodrigo-Torres L."/>
            <person name="Arahal R. D."/>
            <person name="Lucena T."/>
        </authorList>
    </citation>
    <scope>NUCLEOTIDE SEQUENCE</scope>
    <source>
        <strain evidence="5">CECT 7928</strain>
    </source>
</reference>
<name>A0ABM9A0P6_9VIBR</name>
<feature type="domain" description="HAMP" evidence="3">
    <location>
        <begin position="186"/>
        <end position="240"/>
    </location>
</feature>
<dbReference type="Pfam" id="PF00990">
    <property type="entry name" value="GGDEF"/>
    <property type="match status" value="1"/>
</dbReference>
<dbReference type="NCBIfam" id="TIGR00254">
    <property type="entry name" value="GGDEF"/>
    <property type="match status" value="1"/>
</dbReference>
<dbReference type="InterPro" id="IPR000160">
    <property type="entry name" value="GGDEF_dom"/>
</dbReference>
<evidence type="ECO:0000259" key="4">
    <source>
        <dbReference type="PROSITE" id="PS50887"/>
    </source>
</evidence>
<organism evidence="5 6">
    <name type="scientific">Vibrio marisflavi CECT 7928</name>
    <dbReference type="NCBI Taxonomy" id="634439"/>
    <lineage>
        <taxon>Bacteria</taxon>
        <taxon>Pseudomonadati</taxon>
        <taxon>Pseudomonadota</taxon>
        <taxon>Gammaproteobacteria</taxon>
        <taxon>Vibrionales</taxon>
        <taxon>Vibrionaceae</taxon>
        <taxon>Vibrio</taxon>
    </lineage>
</organism>
<keyword evidence="6" id="KW-1185">Reference proteome</keyword>
<dbReference type="InterPro" id="IPR003660">
    <property type="entry name" value="HAMP_dom"/>
</dbReference>
<feature type="transmembrane region" description="Helical" evidence="2">
    <location>
        <begin position="165"/>
        <end position="188"/>
    </location>
</feature>
<dbReference type="Gene3D" id="6.10.340.10">
    <property type="match status" value="1"/>
</dbReference>
<dbReference type="RefSeq" id="WP_237360299.1">
    <property type="nucleotide sequence ID" value="NZ_CAKLDM010000001.1"/>
</dbReference>
<dbReference type="SUPFAM" id="SSF55073">
    <property type="entry name" value="Nucleotide cyclase"/>
    <property type="match status" value="1"/>
</dbReference>
<dbReference type="SMART" id="SM00267">
    <property type="entry name" value="GGDEF"/>
    <property type="match status" value="1"/>
</dbReference>
<dbReference type="PROSITE" id="PS50887">
    <property type="entry name" value="GGDEF"/>
    <property type="match status" value="1"/>
</dbReference>
<evidence type="ECO:0000313" key="5">
    <source>
        <dbReference type="EMBL" id="CAH0537088.1"/>
    </source>
</evidence>
<protein>
    <recommendedName>
        <fullName evidence="7">Diguanylate cyclase</fullName>
    </recommendedName>
</protein>
<evidence type="ECO:0000256" key="1">
    <source>
        <dbReference type="SAM" id="Coils"/>
    </source>
</evidence>
<dbReference type="PANTHER" id="PTHR46663">
    <property type="entry name" value="DIGUANYLATE CYCLASE DGCT-RELATED"/>
    <property type="match status" value="1"/>
</dbReference>
<evidence type="ECO:0000313" key="6">
    <source>
        <dbReference type="Proteomes" id="UP000838748"/>
    </source>
</evidence>
<sequence>MFNPLNSLRVKIVLLFLISLFLILFLFMSILSIEIRHRYEDLFIQRGYINAEQLALKTDRLLDLGLMPSEFSGYEELCEEIITRTEGVTYVGLLDGKGAPVFQAGTSLSKPTSRDDHISSVFSSSSPSDFYINVPLTNENFRGSILIVVDENLVERQVISVLKYILMYGVITVFACAVGVLGFLKLYLGKPIEHLVEHMRLVDLREGELESDELGDRKDEIGLVARTFDNLMKSLRSSQISLSKSNAELQAIAEELEHRVELRTEELREANRQLKLVAHTDALSGLSNRLQFSEVYYQRFAHAKRHEHNFSILMIDLDRFKEVNDKFGHMAGDHVIQVIGQRLREDLREGDSYFRMGGDEFVFLAEEYNSALELRNIVEKVSKLILTPIDYQNIHLPIGVSIGVASLENDNYKTADELYALADSAMYRAKKDGVDYLYATESVDPPLTQNE</sequence>
<proteinExistence type="predicted"/>
<dbReference type="SMART" id="SM00304">
    <property type="entry name" value="HAMP"/>
    <property type="match status" value="1"/>
</dbReference>
<dbReference type="InterPro" id="IPR052163">
    <property type="entry name" value="DGC-Regulatory_Protein"/>
</dbReference>
<dbReference type="InterPro" id="IPR043128">
    <property type="entry name" value="Rev_trsase/Diguanyl_cyclase"/>
</dbReference>
<keyword evidence="2" id="KW-0812">Transmembrane</keyword>
<evidence type="ECO:0008006" key="7">
    <source>
        <dbReference type="Google" id="ProtNLM"/>
    </source>
</evidence>
<dbReference type="CDD" id="cd06225">
    <property type="entry name" value="HAMP"/>
    <property type="match status" value="1"/>
</dbReference>
<comment type="caution">
    <text evidence="5">The sequence shown here is derived from an EMBL/GenBank/DDBJ whole genome shotgun (WGS) entry which is preliminary data.</text>
</comment>
<accession>A0ABM9A0P6</accession>
<dbReference type="InterPro" id="IPR029787">
    <property type="entry name" value="Nucleotide_cyclase"/>
</dbReference>
<dbReference type="PANTHER" id="PTHR46663:SF2">
    <property type="entry name" value="GGDEF DOMAIN-CONTAINING PROTEIN"/>
    <property type="match status" value="1"/>
</dbReference>
<keyword evidence="2" id="KW-1133">Transmembrane helix</keyword>
<evidence type="ECO:0000256" key="2">
    <source>
        <dbReference type="SAM" id="Phobius"/>
    </source>
</evidence>
<keyword evidence="1" id="KW-0175">Coiled coil</keyword>
<evidence type="ECO:0000259" key="3">
    <source>
        <dbReference type="PROSITE" id="PS50885"/>
    </source>
</evidence>
<feature type="transmembrane region" description="Helical" evidence="2">
    <location>
        <begin position="12"/>
        <end position="33"/>
    </location>
</feature>
<keyword evidence="2" id="KW-0472">Membrane</keyword>
<feature type="coiled-coil region" evidence="1">
    <location>
        <begin position="246"/>
        <end position="273"/>
    </location>
</feature>